<evidence type="ECO:0000313" key="2">
    <source>
        <dbReference type="EMBL" id="KLO16526.1"/>
    </source>
</evidence>
<gene>
    <name evidence="2" type="ORF">SCHPADRAFT_211529</name>
</gene>
<dbReference type="AlphaFoldDB" id="A0A0H2SHK3"/>
<protein>
    <submittedName>
        <fullName evidence="2">Uncharacterized protein</fullName>
    </submittedName>
</protein>
<feature type="region of interest" description="Disordered" evidence="1">
    <location>
        <begin position="56"/>
        <end position="201"/>
    </location>
</feature>
<feature type="region of interest" description="Disordered" evidence="1">
    <location>
        <begin position="1"/>
        <end position="34"/>
    </location>
</feature>
<dbReference type="Proteomes" id="UP000053477">
    <property type="component" value="Unassembled WGS sequence"/>
</dbReference>
<feature type="compositionally biased region" description="Polar residues" evidence="1">
    <location>
        <begin position="56"/>
        <end position="68"/>
    </location>
</feature>
<organism evidence="2 3">
    <name type="scientific">Schizopora paradoxa</name>
    <dbReference type="NCBI Taxonomy" id="27342"/>
    <lineage>
        <taxon>Eukaryota</taxon>
        <taxon>Fungi</taxon>
        <taxon>Dikarya</taxon>
        <taxon>Basidiomycota</taxon>
        <taxon>Agaricomycotina</taxon>
        <taxon>Agaricomycetes</taxon>
        <taxon>Hymenochaetales</taxon>
        <taxon>Schizoporaceae</taxon>
        <taxon>Schizopora</taxon>
    </lineage>
</organism>
<proteinExistence type="predicted"/>
<sequence length="201" mass="21674">MRRDDSPSSLNGTRRHPRTTGLSLDNERRYSMPTPLPLSAALFYPPTMTRIPRASLISTLGTSQTQQPPRGRRAAHGADIDVEGRRGGGRDIDDREMYGGDDKDILPAYETVGSPPKYGLHEPAMPLTSLPTLPHHDLPDNLLRASSSSEGAHDPSGSPPASPTHDPLMQFPHAQTSPPRLSDEEQTVASRQPPGAGEPAP</sequence>
<keyword evidence="3" id="KW-1185">Reference proteome</keyword>
<feature type="compositionally biased region" description="Basic and acidic residues" evidence="1">
    <location>
        <begin position="76"/>
        <end position="105"/>
    </location>
</feature>
<reference evidence="2 3" key="1">
    <citation type="submission" date="2015-04" db="EMBL/GenBank/DDBJ databases">
        <title>Complete genome sequence of Schizopora paradoxa KUC8140, a cosmopolitan wood degrader in East Asia.</title>
        <authorList>
            <consortium name="DOE Joint Genome Institute"/>
            <person name="Min B."/>
            <person name="Park H."/>
            <person name="Jang Y."/>
            <person name="Kim J.-J."/>
            <person name="Kim K.H."/>
            <person name="Pangilinan J."/>
            <person name="Lipzen A."/>
            <person name="Riley R."/>
            <person name="Grigoriev I.V."/>
            <person name="Spatafora J.W."/>
            <person name="Choi I.-G."/>
        </authorList>
    </citation>
    <scope>NUCLEOTIDE SEQUENCE [LARGE SCALE GENOMIC DNA]</scope>
    <source>
        <strain evidence="2 3">KUC8140</strain>
    </source>
</reference>
<dbReference type="InParanoid" id="A0A0H2SHK3"/>
<evidence type="ECO:0000313" key="3">
    <source>
        <dbReference type="Proteomes" id="UP000053477"/>
    </source>
</evidence>
<evidence type="ECO:0000256" key="1">
    <source>
        <dbReference type="SAM" id="MobiDB-lite"/>
    </source>
</evidence>
<accession>A0A0H2SHK3</accession>
<dbReference type="OrthoDB" id="2974599at2759"/>
<name>A0A0H2SHK3_9AGAM</name>
<dbReference type="EMBL" id="KQ085915">
    <property type="protein sequence ID" value="KLO16526.1"/>
    <property type="molecule type" value="Genomic_DNA"/>
</dbReference>